<dbReference type="SMART" id="SM00298">
    <property type="entry name" value="CHROMO"/>
    <property type="match status" value="1"/>
</dbReference>
<protein>
    <recommendedName>
        <fullName evidence="2">Chromo domain-containing protein</fullName>
    </recommendedName>
</protein>
<reference evidence="3 4" key="1">
    <citation type="journal article" date="2014" name="PLoS Genet.">
        <title>Analysis of the Phlebiopsis gigantea genome, transcriptome and secretome provides insight into its pioneer colonization strategies of wood.</title>
        <authorList>
            <person name="Hori C."/>
            <person name="Ishida T."/>
            <person name="Igarashi K."/>
            <person name="Samejima M."/>
            <person name="Suzuki H."/>
            <person name="Master E."/>
            <person name="Ferreira P."/>
            <person name="Ruiz-Duenas F.J."/>
            <person name="Held B."/>
            <person name="Canessa P."/>
            <person name="Larrondo L.F."/>
            <person name="Schmoll M."/>
            <person name="Druzhinina I.S."/>
            <person name="Kubicek C.P."/>
            <person name="Gaskell J.A."/>
            <person name="Kersten P."/>
            <person name="St John F."/>
            <person name="Glasner J."/>
            <person name="Sabat G."/>
            <person name="Splinter BonDurant S."/>
            <person name="Syed K."/>
            <person name="Yadav J."/>
            <person name="Mgbeahuruike A.C."/>
            <person name="Kovalchuk A."/>
            <person name="Asiegbu F.O."/>
            <person name="Lackner G."/>
            <person name="Hoffmeister D."/>
            <person name="Rencoret J."/>
            <person name="Gutierrez A."/>
            <person name="Sun H."/>
            <person name="Lindquist E."/>
            <person name="Barry K."/>
            <person name="Riley R."/>
            <person name="Grigoriev I.V."/>
            <person name="Henrissat B."/>
            <person name="Kues U."/>
            <person name="Berka R.M."/>
            <person name="Martinez A.T."/>
            <person name="Covert S.F."/>
            <person name="Blanchette R.A."/>
            <person name="Cullen D."/>
        </authorList>
    </citation>
    <scope>NUCLEOTIDE SEQUENCE [LARGE SCALE GENOMIC DNA]</scope>
    <source>
        <strain evidence="3 4">11061_1 CR5-6</strain>
    </source>
</reference>
<feature type="compositionally biased region" description="Low complexity" evidence="1">
    <location>
        <begin position="185"/>
        <end position="199"/>
    </location>
</feature>
<evidence type="ECO:0000256" key="1">
    <source>
        <dbReference type="SAM" id="MobiDB-lite"/>
    </source>
</evidence>
<dbReference type="Pfam" id="PF00385">
    <property type="entry name" value="Chromo"/>
    <property type="match status" value="1"/>
</dbReference>
<sequence>MSDLEPEYEVEVIQRAKVDQDKRGRKTWKYYVKWKGYGQDGNTWEPYTSFVGSEHFIENFWARVRSERDHTVMRLFKPGEEMFPVGPPGKMKSMKKSEPSPSKEEPRTSPRRPAKRKEAESEVDVHSLVEEEIEDDSEPAPTRQRKRRASAIEQPEDVPSTKRSRRSRVPVQVGSDDGADEIAHAARALSRRPSTSRTRTAAKKPELSGSRPSRASASSAKPSARSRSTVQGRRKASIKPSDDVIEIDSDSDEPAAPPPEEQVSKSGSTAYVEVPSSPTKTNGSSKKSTAPATIPSATPADDHAAVEPDSLPVVRSRPTRKSKSSAPAVGPSYSNGNPDPSPSRRRVAGSRAGPGRSSKGIVAGKTSASAVIPGGGLKTPRKFAPTSKAGKAKQHVPEEEEDADAMAVDYDPLLAPLTNDDLDHLAKLTQTPAPASVVNASDYDGTSERDAEGESDHESAGEHQSPKLRREKDLASVNKAETSGKDVEKKVQEEQEPAPAEKISEEAEVVEAPKQVVINPPDTAIGGNLERRNSFVPWKAPTIFDNISTSSFHGTADVPGPSAESSQPILSIPINPSVKLFVKLQDIHPPADSTRKPLDEMITQQQTGPPGKFYKGQAAEEILKAFGYGGSSARAVLKSDADASEKEDFNRLQSYLKEGNLFIAIVGSVIFAFCSSNSADFTMKLGISPNLVGLGDNILVTEVVIADDAVYCDAVMNAEDIRW</sequence>
<dbReference type="HOGENOM" id="CLU_019187_0_0_1"/>
<accession>A0A0C3PPB3</accession>
<feature type="compositionally biased region" description="Basic and acidic residues" evidence="1">
    <location>
        <begin position="482"/>
        <end position="493"/>
    </location>
</feature>
<evidence type="ECO:0000313" key="4">
    <source>
        <dbReference type="Proteomes" id="UP000053257"/>
    </source>
</evidence>
<dbReference type="InterPro" id="IPR023780">
    <property type="entry name" value="Chromo_domain"/>
</dbReference>
<dbReference type="SUPFAM" id="SSF54160">
    <property type="entry name" value="Chromo domain-like"/>
    <property type="match status" value="1"/>
</dbReference>
<feature type="compositionally biased region" description="Basic and acidic residues" evidence="1">
    <location>
        <begin position="95"/>
        <end position="108"/>
    </location>
</feature>
<dbReference type="InterPro" id="IPR016197">
    <property type="entry name" value="Chromo-like_dom_sf"/>
</dbReference>
<dbReference type="GO" id="GO:0006338">
    <property type="term" value="P:chromatin remodeling"/>
    <property type="evidence" value="ECO:0007669"/>
    <property type="project" value="UniProtKB-ARBA"/>
</dbReference>
<feature type="domain" description="Chromo" evidence="2">
    <location>
        <begin position="8"/>
        <end position="72"/>
    </location>
</feature>
<dbReference type="InterPro" id="IPR000953">
    <property type="entry name" value="Chromo/chromo_shadow_dom"/>
</dbReference>
<feature type="compositionally biased region" description="Acidic residues" evidence="1">
    <location>
        <begin position="243"/>
        <end position="253"/>
    </location>
</feature>
<evidence type="ECO:0000259" key="2">
    <source>
        <dbReference type="PROSITE" id="PS50013"/>
    </source>
</evidence>
<dbReference type="Proteomes" id="UP000053257">
    <property type="component" value="Unassembled WGS sequence"/>
</dbReference>
<feature type="region of interest" description="Disordered" evidence="1">
    <location>
        <begin position="79"/>
        <end position="405"/>
    </location>
</feature>
<evidence type="ECO:0000313" key="3">
    <source>
        <dbReference type="EMBL" id="KIP08758.1"/>
    </source>
</evidence>
<organism evidence="3 4">
    <name type="scientific">Phlebiopsis gigantea (strain 11061_1 CR5-6)</name>
    <name type="common">White-rot fungus</name>
    <name type="synonym">Peniophora gigantea</name>
    <dbReference type="NCBI Taxonomy" id="745531"/>
    <lineage>
        <taxon>Eukaryota</taxon>
        <taxon>Fungi</taxon>
        <taxon>Dikarya</taxon>
        <taxon>Basidiomycota</taxon>
        <taxon>Agaricomycotina</taxon>
        <taxon>Agaricomycetes</taxon>
        <taxon>Polyporales</taxon>
        <taxon>Phanerochaetaceae</taxon>
        <taxon>Phlebiopsis</taxon>
    </lineage>
</organism>
<keyword evidence="4" id="KW-1185">Reference proteome</keyword>
<feature type="region of interest" description="Disordered" evidence="1">
    <location>
        <begin position="425"/>
        <end position="504"/>
    </location>
</feature>
<feature type="compositionally biased region" description="Low complexity" evidence="1">
    <location>
        <begin position="208"/>
        <end position="228"/>
    </location>
</feature>
<feature type="compositionally biased region" description="Polar residues" evidence="1">
    <location>
        <begin position="276"/>
        <end position="287"/>
    </location>
</feature>
<dbReference type="STRING" id="745531.A0A0C3PPB3"/>
<proteinExistence type="predicted"/>
<feature type="compositionally biased region" description="Basic and acidic residues" evidence="1">
    <location>
        <begin position="446"/>
        <end position="474"/>
    </location>
</feature>
<name>A0A0C3PPB3_PHLG1</name>
<dbReference type="AlphaFoldDB" id="A0A0C3PPB3"/>
<dbReference type="EMBL" id="KN840475">
    <property type="protein sequence ID" value="KIP08758.1"/>
    <property type="molecule type" value="Genomic_DNA"/>
</dbReference>
<dbReference type="CDD" id="cd18968">
    <property type="entry name" value="chromodomain"/>
    <property type="match status" value="1"/>
</dbReference>
<dbReference type="PROSITE" id="PS50013">
    <property type="entry name" value="CHROMO_2"/>
    <property type="match status" value="1"/>
</dbReference>
<dbReference type="Gene3D" id="2.40.50.40">
    <property type="match status" value="1"/>
</dbReference>
<feature type="compositionally biased region" description="Low complexity" evidence="1">
    <location>
        <begin position="288"/>
        <end position="299"/>
    </location>
</feature>
<gene>
    <name evidence="3" type="ORF">PHLGIDRAFT_363748</name>
</gene>
<dbReference type="OrthoDB" id="3268967at2759"/>
<feature type="compositionally biased region" description="Basic and acidic residues" evidence="1">
    <location>
        <begin position="116"/>
        <end position="129"/>
    </location>
</feature>